<dbReference type="GO" id="GO:0015297">
    <property type="term" value="F:antiporter activity"/>
    <property type="evidence" value="ECO:0007669"/>
    <property type="project" value="UniProtKB-KW"/>
</dbReference>
<dbReference type="GO" id="GO:0006814">
    <property type="term" value="P:sodium ion transport"/>
    <property type="evidence" value="ECO:0007669"/>
    <property type="project" value="UniProtKB-KW"/>
</dbReference>
<evidence type="ECO:0000313" key="12">
    <source>
        <dbReference type="EMBL" id="GHJ89680.1"/>
    </source>
</evidence>
<evidence type="ECO:0000256" key="3">
    <source>
        <dbReference type="ARBA" id="ARBA00022449"/>
    </source>
</evidence>
<dbReference type="PANTHER" id="PTHR43562">
    <property type="entry name" value="NAPA-TYPE SODIUM/HYDROGEN ANTIPORTER"/>
    <property type="match status" value="1"/>
</dbReference>
<protein>
    <recommendedName>
        <fullName evidence="11">Cation/H+ exchanger transmembrane domain-containing protein</fullName>
    </recommendedName>
</protein>
<dbReference type="Gene3D" id="1.20.1530.20">
    <property type="match status" value="1"/>
</dbReference>
<dbReference type="InterPro" id="IPR006153">
    <property type="entry name" value="Cation/H_exchanger_TM"/>
</dbReference>
<evidence type="ECO:0000256" key="7">
    <source>
        <dbReference type="ARBA" id="ARBA00023065"/>
    </source>
</evidence>
<keyword evidence="2" id="KW-0813">Transport</keyword>
<evidence type="ECO:0000256" key="8">
    <source>
        <dbReference type="ARBA" id="ARBA00023136"/>
    </source>
</evidence>
<keyword evidence="13" id="KW-1185">Reference proteome</keyword>
<feature type="chain" id="PRO_5034484879" description="Cation/H+ exchanger transmembrane domain-containing protein" evidence="10">
    <location>
        <begin position="27"/>
        <end position="123"/>
    </location>
</feature>
<sequence>MFGFPLLHAFAAGTALSSTSLGTVLADIGASGSDLDLQKTKCGTALLGAAVADDVVAFVLSEIGSLLGEHDSGNSSTLGAHIGRTIGVLFSLEIVAITRFGIRRPTCGPRGLLIVSRLGDPGY</sequence>
<gene>
    <name evidence="12" type="ORF">NliqN6_6082</name>
</gene>
<proteinExistence type="predicted"/>
<keyword evidence="3" id="KW-0050">Antiport</keyword>
<organism evidence="12 13">
    <name type="scientific">Naganishia liquefaciens</name>
    <dbReference type="NCBI Taxonomy" id="104408"/>
    <lineage>
        <taxon>Eukaryota</taxon>
        <taxon>Fungi</taxon>
        <taxon>Dikarya</taxon>
        <taxon>Basidiomycota</taxon>
        <taxon>Agaricomycotina</taxon>
        <taxon>Tremellomycetes</taxon>
        <taxon>Filobasidiales</taxon>
        <taxon>Filobasidiaceae</taxon>
        <taxon>Naganishia</taxon>
    </lineage>
</organism>
<name>A0A8H3YH83_9TREE</name>
<keyword evidence="10" id="KW-0732">Signal</keyword>
<evidence type="ECO:0000256" key="1">
    <source>
        <dbReference type="ARBA" id="ARBA00004141"/>
    </source>
</evidence>
<accession>A0A8H3YH83</accession>
<dbReference type="Proteomes" id="UP000620104">
    <property type="component" value="Unassembled WGS sequence"/>
</dbReference>
<evidence type="ECO:0000256" key="6">
    <source>
        <dbReference type="ARBA" id="ARBA00023053"/>
    </source>
</evidence>
<dbReference type="AlphaFoldDB" id="A0A8H3YH83"/>
<evidence type="ECO:0000259" key="11">
    <source>
        <dbReference type="Pfam" id="PF00999"/>
    </source>
</evidence>
<comment type="subcellular location">
    <subcellularLocation>
        <location evidence="1">Membrane</location>
        <topology evidence="1">Multi-pass membrane protein</topology>
    </subcellularLocation>
</comment>
<evidence type="ECO:0000313" key="13">
    <source>
        <dbReference type="Proteomes" id="UP000620104"/>
    </source>
</evidence>
<dbReference type="GO" id="GO:1902600">
    <property type="term" value="P:proton transmembrane transport"/>
    <property type="evidence" value="ECO:0007669"/>
    <property type="project" value="InterPro"/>
</dbReference>
<comment type="caution">
    <text evidence="12">The sequence shown here is derived from an EMBL/GenBank/DDBJ whole genome shotgun (WGS) entry which is preliminary data.</text>
</comment>
<keyword evidence="6" id="KW-0915">Sodium</keyword>
<feature type="domain" description="Cation/H+ exchanger transmembrane" evidence="11">
    <location>
        <begin position="2"/>
        <end position="86"/>
    </location>
</feature>
<evidence type="ECO:0000256" key="10">
    <source>
        <dbReference type="SAM" id="SignalP"/>
    </source>
</evidence>
<dbReference type="GO" id="GO:0016020">
    <property type="term" value="C:membrane"/>
    <property type="evidence" value="ECO:0007669"/>
    <property type="project" value="UniProtKB-SubCell"/>
</dbReference>
<keyword evidence="4" id="KW-0812">Transmembrane</keyword>
<keyword evidence="8" id="KW-0472">Membrane</keyword>
<feature type="signal peptide" evidence="10">
    <location>
        <begin position="1"/>
        <end position="26"/>
    </location>
</feature>
<keyword evidence="5" id="KW-1133">Transmembrane helix</keyword>
<keyword evidence="9" id="KW-0739">Sodium transport</keyword>
<dbReference type="EMBL" id="BLZA01000049">
    <property type="protein sequence ID" value="GHJ89680.1"/>
    <property type="molecule type" value="Genomic_DNA"/>
</dbReference>
<dbReference type="InterPro" id="IPR038770">
    <property type="entry name" value="Na+/solute_symporter_sf"/>
</dbReference>
<evidence type="ECO:0000256" key="4">
    <source>
        <dbReference type="ARBA" id="ARBA00022692"/>
    </source>
</evidence>
<dbReference type="Pfam" id="PF00999">
    <property type="entry name" value="Na_H_Exchanger"/>
    <property type="match status" value="1"/>
</dbReference>
<evidence type="ECO:0000256" key="9">
    <source>
        <dbReference type="ARBA" id="ARBA00023201"/>
    </source>
</evidence>
<dbReference type="PANTHER" id="PTHR43562:SF3">
    <property type="entry name" value="SODIUM ION_PROTON EXCHANGER (EUROFUNG)"/>
    <property type="match status" value="1"/>
</dbReference>
<evidence type="ECO:0000256" key="5">
    <source>
        <dbReference type="ARBA" id="ARBA00022989"/>
    </source>
</evidence>
<reference evidence="12" key="1">
    <citation type="submission" date="2020-07" db="EMBL/GenBank/DDBJ databases">
        <title>Draft Genome Sequence of a Deep-Sea Yeast, Naganishia (Cryptococcus) liquefaciens strain N6.</title>
        <authorList>
            <person name="Han Y.W."/>
            <person name="Kajitani R."/>
            <person name="Morimoto H."/>
            <person name="Parhat M."/>
            <person name="Tsubouchi H."/>
            <person name="Bakenova O."/>
            <person name="Ogata M."/>
            <person name="Argunhan B."/>
            <person name="Aoki R."/>
            <person name="Kajiwara S."/>
            <person name="Itoh T."/>
            <person name="Iwasaki H."/>
        </authorList>
    </citation>
    <scope>NUCLEOTIDE SEQUENCE</scope>
    <source>
        <strain evidence="12">N6</strain>
    </source>
</reference>
<keyword evidence="7" id="KW-0406">Ion transport</keyword>
<evidence type="ECO:0000256" key="2">
    <source>
        <dbReference type="ARBA" id="ARBA00022448"/>
    </source>
</evidence>